<name>A0ABP7AZH9_9ACTN</name>
<organism evidence="3 4">
    <name type="scientific">Nonomuraea antimicrobica</name>
    <dbReference type="NCBI Taxonomy" id="561173"/>
    <lineage>
        <taxon>Bacteria</taxon>
        <taxon>Bacillati</taxon>
        <taxon>Actinomycetota</taxon>
        <taxon>Actinomycetes</taxon>
        <taxon>Streptosporangiales</taxon>
        <taxon>Streptosporangiaceae</taxon>
        <taxon>Nonomuraea</taxon>
    </lineage>
</organism>
<reference evidence="4" key="1">
    <citation type="journal article" date="2019" name="Int. J. Syst. Evol. Microbiol.">
        <title>The Global Catalogue of Microorganisms (GCM) 10K type strain sequencing project: providing services to taxonomists for standard genome sequencing and annotation.</title>
        <authorList>
            <consortium name="The Broad Institute Genomics Platform"/>
            <consortium name="The Broad Institute Genome Sequencing Center for Infectious Disease"/>
            <person name="Wu L."/>
            <person name="Ma J."/>
        </authorList>
    </citation>
    <scope>NUCLEOTIDE SEQUENCE [LARGE SCALE GENOMIC DNA]</scope>
    <source>
        <strain evidence="4">JCM 16904</strain>
    </source>
</reference>
<sequence>MGINPTIVWQVATPRLISCVLALATLSALGACSTGGLSPSGGEPRISGVAGGDGAAPTGGGTPGGGQGPAALTPEAYKSELETRRKPMTDAISSLAGARGVKALDQRVGKAEDTLNGAADALAALTPPDAVRTQHEAYVSSLRDFTTELGTTAGKVGARDLCTSSAVLTDLDDSLAALDEAGQALESAGDYPADVVEVKAGDRKNRRLGNGTFVRKGGSFNGRSSLEIDNGGSLDAVVTVMRGGSKVLSVYVRKKAKFKIRNVRDGNYKIYFTHGTDWDGKNRAFTRDCSFEKFEKTVKFKTTYTATQILWHDWRITLHAISGGNARTAPVDPDDFPG</sequence>
<feature type="compositionally biased region" description="Gly residues" evidence="1">
    <location>
        <begin position="49"/>
        <end position="68"/>
    </location>
</feature>
<keyword evidence="4" id="KW-1185">Reference proteome</keyword>
<proteinExistence type="predicted"/>
<keyword evidence="2" id="KW-0732">Signal</keyword>
<dbReference type="EMBL" id="BAAAZP010000004">
    <property type="protein sequence ID" value="GAA3643738.1"/>
    <property type="molecule type" value="Genomic_DNA"/>
</dbReference>
<evidence type="ECO:0000313" key="3">
    <source>
        <dbReference type="EMBL" id="GAA3643738.1"/>
    </source>
</evidence>
<evidence type="ECO:0000256" key="1">
    <source>
        <dbReference type="SAM" id="MobiDB-lite"/>
    </source>
</evidence>
<evidence type="ECO:0000256" key="2">
    <source>
        <dbReference type="SAM" id="SignalP"/>
    </source>
</evidence>
<protein>
    <submittedName>
        <fullName evidence="3">Uncharacterized protein</fullName>
    </submittedName>
</protein>
<evidence type="ECO:0000313" key="4">
    <source>
        <dbReference type="Proteomes" id="UP001500902"/>
    </source>
</evidence>
<feature type="signal peptide" evidence="2">
    <location>
        <begin position="1"/>
        <end position="30"/>
    </location>
</feature>
<feature type="chain" id="PRO_5047476516" evidence="2">
    <location>
        <begin position="31"/>
        <end position="338"/>
    </location>
</feature>
<gene>
    <name evidence="3" type="ORF">GCM10022224_002670</name>
</gene>
<accession>A0ABP7AZH9</accession>
<comment type="caution">
    <text evidence="3">The sequence shown here is derived from an EMBL/GenBank/DDBJ whole genome shotgun (WGS) entry which is preliminary data.</text>
</comment>
<dbReference type="Proteomes" id="UP001500902">
    <property type="component" value="Unassembled WGS sequence"/>
</dbReference>
<feature type="region of interest" description="Disordered" evidence="1">
    <location>
        <begin position="35"/>
        <end position="72"/>
    </location>
</feature>